<proteinExistence type="predicted"/>
<evidence type="ECO:0000256" key="1">
    <source>
        <dbReference type="SAM" id="MobiDB-lite"/>
    </source>
</evidence>
<dbReference type="SUPFAM" id="SSF63825">
    <property type="entry name" value="YWTD domain"/>
    <property type="match status" value="1"/>
</dbReference>
<accession>A0A9X1B7J2</accession>
<comment type="caution">
    <text evidence="3">The sequence shown here is derived from an EMBL/GenBank/DDBJ whole genome shotgun (WGS) entry which is preliminary data.</text>
</comment>
<feature type="domain" description="Conserved hypothetical protein CHP03032" evidence="2">
    <location>
        <begin position="54"/>
        <end position="369"/>
    </location>
</feature>
<evidence type="ECO:0000259" key="2">
    <source>
        <dbReference type="Pfam" id="PF16261"/>
    </source>
</evidence>
<organism evidence="3 4">
    <name type="scientific">Thiocapsa imhoffii</name>
    <dbReference type="NCBI Taxonomy" id="382777"/>
    <lineage>
        <taxon>Bacteria</taxon>
        <taxon>Pseudomonadati</taxon>
        <taxon>Pseudomonadota</taxon>
        <taxon>Gammaproteobacteria</taxon>
        <taxon>Chromatiales</taxon>
        <taxon>Chromatiaceae</taxon>
        <taxon>Thiocapsa</taxon>
    </lineage>
</organism>
<dbReference type="AlphaFoldDB" id="A0A9X1B7J2"/>
<dbReference type="NCBIfam" id="TIGR03032">
    <property type="entry name" value="TIGR03032 family protein"/>
    <property type="match status" value="1"/>
</dbReference>
<evidence type="ECO:0000313" key="3">
    <source>
        <dbReference type="EMBL" id="MBK1643742.1"/>
    </source>
</evidence>
<name>A0A9X1B7J2_9GAMM</name>
<dbReference type="Proteomes" id="UP001138802">
    <property type="component" value="Unassembled WGS sequence"/>
</dbReference>
<feature type="compositionally biased region" description="Polar residues" evidence="1">
    <location>
        <begin position="20"/>
        <end position="36"/>
    </location>
</feature>
<gene>
    <name evidence="3" type="ORF">CKO25_03520</name>
</gene>
<dbReference type="RefSeq" id="WP_338115058.1">
    <property type="nucleotide sequence ID" value="NZ_NRSD01000002.1"/>
</dbReference>
<protein>
    <submittedName>
        <fullName evidence="3">TIGR03032 family protein</fullName>
    </submittedName>
</protein>
<reference evidence="3 4" key="1">
    <citation type="journal article" date="2020" name="Microorganisms">
        <title>Osmotic Adaptation and Compatible Solute Biosynthesis of Phototrophic Bacteria as Revealed from Genome Analyses.</title>
        <authorList>
            <person name="Imhoff J.F."/>
            <person name="Rahn T."/>
            <person name="Kunzel S."/>
            <person name="Keller A."/>
            <person name="Neulinger S.C."/>
        </authorList>
    </citation>
    <scope>NUCLEOTIDE SEQUENCE [LARGE SCALE GENOMIC DNA]</scope>
    <source>
        <strain evidence="3 4">DSM 21303</strain>
    </source>
</reference>
<dbReference type="InterPro" id="IPR017481">
    <property type="entry name" value="CHP03032"/>
</dbReference>
<evidence type="ECO:0000313" key="4">
    <source>
        <dbReference type="Proteomes" id="UP001138802"/>
    </source>
</evidence>
<sequence>MSETPSGRPAVAPTEHPDASQGQRTGAGSAQGNPTAADQAYQQVNLTNISSSRGFARWLMLNQVSLALTSYQTGQLFLIGVTPEGGLSIHQRNFVRAMGLYADGGSLYLAGLAHIWRLQNVLGPEQRANGHFDRLYIPRAAQTVADVDAHEMVLESNGRLIFVNTRYSCLATVSNVHSFKPVWRPKFISRLAPEDRCHLNGVCLEDGRVRYVTAVSTTDLVDGWRGHRGDGGVLIDVDTDEILLSGLSMPHSPRLDNGVLWLLDSGNGYLTRVDRQTWQREPVAFCPGFMRGLALHRGHAVIALSMPRDGRLTGLALEAELAKRGGESWCGVQIVNLENGDIVEWLRFDGAIRELFDIQILPGVRCPMAVEAMGPDLASFVSIEAPDRPLDQRGWDWQPPAGGETHAAS</sequence>
<keyword evidence="4" id="KW-1185">Reference proteome</keyword>
<dbReference type="Pfam" id="PF16261">
    <property type="entry name" value="DUF4915"/>
    <property type="match status" value="1"/>
</dbReference>
<feature type="region of interest" description="Disordered" evidence="1">
    <location>
        <begin position="1"/>
        <end position="36"/>
    </location>
</feature>
<dbReference type="EMBL" id="NRSD01000002">
    <property type="protein sequence ID" value="MBK1643742.1"/>
    <property type="molecule type" value="Genomic_DNA"/>
</dbReference>